<evidence type="ECO:0000313" key="1">
    <source>
        <dbReference type="EMBL" id="AJO24471.1"/>
    </source>
</evidence>
<reference evidence="2" key="1">
    <citation type="submission" date="2015-01" db="EMBL/GenBank/DDBJ databases">
        <title>Comparative genome analysis of Bacillus coagulans HM-08, Clostridium butyricum HM-68, Bacillus subtilis HM-66 and Bacillus paralicheniformis BL-09.</title>
        <authorList>
            <person name="Zhang H."/>
        </authorList>
    </citation>
    <scope>NUCLEOTIDE SEQUENCE [LARGE SCALE GENOMIC DNA]</scope>
    <source>
        <strain evidence="2">HM-08</strain>
    </source>
</reference>
<gene>
    <name evidence="1" type="ORF">SB48_HM08orf05844</name>
</gene>
<keyword evidence="2" id="KW-1185">Reference proteome</keyword>
<proteinExistence type="predicted"/>
<dbReference type="EMBL" id="CP010525">
    <property type="protein sequence ID" value="AJO24471.1"/>
    <property type="molecule type" value="Genomic_DNA"/>
</dbReference>
<evidence type="ECO:0000313" key="2">
    <source>
        <dbReference type="Proteomes" id="UP000032024"/>
    </source>
</evidence>
<organism evidence="1 2">
    <name type="scientific">Heyndrickxia coagulans</name>
    <name type="common">Weizmannia coagulans</name>
    <dbReference type="NCBI Taxonomy" id="1398"/>
    <lineage>
        <taxon>Bacteria</taxon>
        <taxon>Bacillati</taxon>
        <taxon>Bacillota</taxon>
        <taxon>Bacilli</taxon>
        <taxon>Bacillales</taxon>
        <taxon>Bacillaceae</taxon>
        <taxon>Heyndrickxia</taxon>
    </lineage>
</organism>
<name>A0AAN0TAV6_HEYCO</name>
<dbReference type="AlphaFoldDB" id="A0AAN0TAV6"/>
<dbReference type="Proteomes" id="UP000032024">
    <property type="component" value="Chromosome"/>
</dbReference>
<sequence>MAEKNRLHKADGQKRGLTWMKKQAGFSSCLITRKRITQEA</sequence>
<protein>
    <submittedName>
        <fullName evidence="1">Uncharacterized protein</fullName>
    </submittedName>
</protein>
<accession>A0AAN0TAV6</accession>